<dbReference type="SUPFAM" id="SSF55447">
    <property type="entry name" value="CO dehydrogenase flavoprotein C-terminal domain-like"/>
    <property type="match status" value="1"/>
</dbReference>
<dbReference type="Gene3D" id="3.30.465.10">
    <property type="match status" value="1"/>
</dbReference>
<comment type="caution">
    <text evidence="5">The sequence shown here is derived from an EMBL/GenBank/DDBJ whole genome shotgun (WGS) entry which is preliminary data.</text>
</comment>
<organism evidence="5 6">
    <name type="scientific">Candidatus Allofournierella pullicola</name>
    <dbReference type="NCBI Taxonomy" id="2838596"/>
    <lineage>
        <taxon>Bacteria</taxon>
        <taxon>Bacillati</taxon>
        <taxon>Bacillota</taxon>
        <taxon>Clostridia</taxon>
        <taxon>Eubacteriales</taxon>
        <taxon>Oscillospiraceae</taxon>
        <taxon>Allofournierella</taxon>
    </lineage>
</organism>
<feature type="domain" description="FAD-binding PCMH-type" evidence="4">
    <location>
        <begin position="1"/>
        <end position="163"/>
    </location>
</feature>
<evidence type="ECO:0000313" key="5">
    <source>
        <dbReference type="EMBL" id="HIX04863.1"/>
    </source>
</evidence>
<dbReference type="InterPro" id="IPR002346">
    <property type="entry name" value="Mopterin_DH_FAD-bd"/>
</dbReference>
<evidence type="ECO:0000256" key="2">
    <source>
        <dbReference type="ARBA" id="ARBA00022827"/>
    </source>
</evidence>
<dbReference type="InterPro" id="IPR016166">
    <property type="entry name" value="FAD-bd_PCMH"/>
</dbReference>
<evidence type="ECO:0000256" key="3">
    <source>
        <dbReference type="ARBA" id="ARBA00023002"/>
    </source>
</evidence>
<dbReference type="PANTHER" id="PTHR42659">
    <property type="entry name" value="XANTHINE DEHYDROGENASE SUBUNIT C-RELATED"/>
    <property type="match status" value="1"/>
</dbReference>
<evidence type="ECO:0000313" key="6">
    <source>
        <dbReference type="Proteomes" id="UP000824193"/>
    </source>
</evidence>
<dbReference type="InterPro" id="IPR036318">
    <property type="entry name" value="FAD-bd_PCMH-like_sf"/>
</dbReference>
<keyword evidence="1" id="KW-0285">Flavoprotein</keyword>
<dbReference type="SMART" id="SM01092">
    <property type="entry name" value="CO_deh_flav_C"/>
    <property type="match status" value="1"/>
</dbReference>
<dbReference type="GO" id="GO:0071949">
    <property type="term" value="F:FAD binding"/>
    <property type="evidence" value="ECO:0007669"/>
    <property type="project" value="InterPro"/>
</dbReference>
<dbReference type="SUPFAM" id="SSF56176">
    <property type="entry name" value="FAD-binding/transporter-associated domain-like"/>
    <property type="match status" value="1"/>
</dbReference>
<reference evidence="5" key="2">
    <citation type="submission" date="2021-04" db="EMBL/GenBank/DDBJ databases">
        <authorList>
            <person name="Gilroy R."/>
        </authorList>
    </citation>
    <scope>NUCLEOTIDE SEQUENCE</scope>
    <source>
        <strain evidence="5">2239</strain>
    </source>
</reference>
<dbReference type="Proteomes" id="UP000824193">
    <property type="component" value="Unassembled WGS sequence"/>
</dbReference>
<dbReference type="EMBL" id="DXFW01000004">
    <property type="protein sequence ID" value="HIX04863.1"/>
    <property type="molecule type" value="Genomic_DNA"/>
</dbReference>
<dbReference type="InterPro" id="IPR051312">
    <property type="entry name" value="Diverse_Substr_Oxidored"/>
</dbReference>
<proteinExistence type="predicted"/>
<protein>
    <submittedName>
        <fullName evidence="5">FAD binding domain-containing protein</fullName>
    </submittedName>
</protein>
<dbReference type="InterPro" id="IPR016169">
    <property type="entry name" value="FAD-bd_PCMH_sub2"/>
</dbReference>
<dbReference type="Pfam" id="PF00941">
    <property type="entry name" value="FAD_binding_5"/>
    <property type="match status" value="1"/>
</dbReference>
<accession>A0A9D1V2Q6</accession>
<sequence>MLTIKNYARPETVEEALSLLRAKKSNVALGGMLWLKLQSKTVDTAVDLSGLGLDAIEETDGGWRIGAMVSLRQLETHEGLAAFTGGAMAESVKHIVGVQLRNLATIGGSVFGRFGFSDPLTLLLALDAKVELAEAGRMSLEEFAASSIRKDILTHIFIPGGKVEAVYLSQRNSATDFPVLTCAVVRREGKVACAVGARPARAARFDDEAGLLAKGVNEESAAAFAGDVARRAVFGSNTRGSAEYRREVCRALVSRAALKLEEK</sequence>
<dbReference type="PANTHER" id="PTHR42659:SF2">
    <property type="entry name" value="XANTHINE DEHYDROGENASE SUBUNIT C-RELATED"/>
    <property type="match status" value="1"/>
</dbReference>
<gene>
    <name evidence="5" type="ORF">H9865_01945</name>
</gene>
<dbReference type="PROSITE" id="PS51387">
    <property type="entry name" value="FAD_PCMH"/>
    <property type="match status" value="1"/>
</dbReference>
<evidence type="ECO:0000259" key="4">
    <source>
        <dbReference type="PROSITE" id="PS51387"/>
    </source>
</evidence>
<keyword evidence="3" id="KW-0560">Oxidoreductase</keyword>
<keyword evidence="2" id="KW-0274">FAD</keyword>
<dbReference type="InterPro" id="IPR036683">
    <property type="entry name" value="CO_DH_flav_C_dom_sf"/>
</dbReference>
<reference evidence="5" key="1">
    <citation type="journal article" date="2021" name="PeerJ">
        <title>Extensive microbial diversity within the chicken gut microbiome revealed by metagenomics and culture.</title>
        <authorList>
            <person name="Gilroy R."/>
            <person name="Ravi A."/>
            <person name="Getino M."/>
            <person name="Pursley I."/>
            <person name="Horton D.L."/>
            <person name="Alikhan N.F."/>
            <person name="Baker D."/>
            <person name="Gharbi K."/>
            <person name="Hall N."/>
            <person name="Watson M."/>
            <person name="Adriaenssens E.M."/>
            <person name="Foster-Nyarko E."/>
            <person name="Jarju S."/>
            <person name="Secka A."/>
            <person name="Antonio M."/>
            <person name="Oren A."/>
            <person name="Chaudhuri R.R."/>
            <person name="La Ragione R."/>
            <person name="Hildebrand F."/>
            <person name="Pallen M.J."/>
        </authorList>
    </citation>
    <scope>NUCLEOTIDE SEQUENCE</scope>
    <source>
        <strain evidence="5">2239</strain>
    </source>
</reference>
<evidence type="ECO:0000256" key="1">
    <source>
        <dbReference type="ARBA" id="ARBA00022630"/>
    </source>
</evidence>
<name>A0A9D1V2Q6_9FIRM</name>
<dbReference type="GO" id="GO:0016491">
    <property type="term" value="F:oxidoreductase activity"/>
    <property type="evidence" value="ECO:0007669"/>
    <property type="project" value="UniProtKB-KW"/>
</dbReference>
<dbReference type="Gene3D" id="3.30.390.50">
    <property type="entry name" value="CO dehydrogenase flavoprotein, C-terminal domain"/>
    <property type="match status" value="1"/>
</dbReference>
<dbReference type="InterPro" id="IPR005107">
    <property type="entry name" value="CO_DH_flav_C"/>
</dbReference>
<dbReference type="AlphaFoldDB" id="A0A9D1V2Q6"/>